<organism evidence="7 8">
    <name type="scientific">Mucilaginibacter ginsenosidivorax</name>
    <dbReference type="NCBI Taxonomy" id="862126"/>
    <lineage>
        <taxon>Bacteria</taxon>
        <taxon>Pseudomonadati</taxon>
        <taxon>Bacteroidota</taxon>
        <taxon>Sphingobacteriia</taxon>
        <taxon>Sphingobacteriales</taxon>
        <taxon>Sphingobacteriaceae</taxon>
        <taxon>Mucilaginibacter</taxon>
    </lineage>
</organism>
<dbReference type="KEGG" id="mgk:FSB76_02390"/>
<sequence length="812" mass="90326">MKLKIAAFLAAWLFIAPTLANAQNLITITGKIKSNDARPLDGATVYLYKLADSALVKTSVADAIGGYVFKNVKAGQYKITVSMIGYQNYKSAPLKFEKDVALPDVILQLAGKELKEVAVVGQKQLVEHKIDRTVVNVDAMIGNGGNTAMDVLDKSPGVIVDQNGGISLNGSGSVKIYIDDKPTYLSGTDLQNYLRSLPASTIDQVELMTNPPAKYDAAGNGGVINIRIKRNKAKGFNGGLNMNYTQGKYGKTINSFNFNFRDNKINVFGNLAYSTFNSFNDLVINRYFLNDDGSPASNFLQHSFIRRQTKNLNLRLGADYYVSDKTTIGINLFGLLNPGDINTRNTSKLLDAANVLDSTIVADNKEHINFKNGNVNLNYRHQYNKKGQELTVDLDYLNYDNSTKQSFLNTGYLPDGTEISNDLLTGNLPENIHIYSAKTDYTHPLNNGIKLEAGLKISNTQTDNIANYFYTINNVTNPDYGKTNHFIYKEQINAAYINTSKDWKRFSAQAGLRFENTTSNGHQLGNVQKSDSTFKRNYNGLFPTVYLQYKLDTAGSQSISLNYGRRIDRPYYEDLNPFLSPLDKFTYYTGNPFLKPSYTNNIELAYNCKNVTVTLNYSNTQDDVNETIEIVNGIYYSRPGNLGSITVKGIAADAGFDLAKWLNFHLYSRVSNIHSVSGFYTGTLNTQGTYFFIRPVFKFKLPHDWTTQLDGGYQSRVTNAQFVTVSRGRVNASVSKKFSPSFTLSLVANDIFYTFNGGGVINNLANTRANWTNLSDSRNIALSLSYRFGKTIAGLRKHDANGAESEQNRVKN</sequence>
<dbReference type="InterPro" id="IPR008969">
    <property type="entry name" value="CarboxyPept-like_regulatory"/>
</dbReference>
<feature type="signal peptide" evidence="4">
    <location>
        <begin position="1"/>
        <end position="22"/>
    </location>
</feature>
<dbReference type="InterPro" id="IPR041700">
    <property type="entry name" value="OMP_b-brl_3"/>
</dbReference>
<dbReference type="InterPro" id="IPR036942">
    <property type="entry name" value="Beta-barrel_TonB_sf"/>
</dbReference>
<evidence type="ECO:0000256" key="4">
    <source>
        <dbReference type="SAM" id="SignalP"/>
    </source>
</evidence>
<dbReference type="PANTHER" id="PTHR40980:SF4">
    <property type="entry name" value="TONB-DEPENDENT RECEPTOR-LIKE BETA-BARREL DOMAIN-CONTAINING PROTEIN"/>
    <property type="match status" value="1"/>
</dbReference>
<evidence type="ECO:0000259" key="6">
    <source>
        <dbReference type="Pfam" id="PF14905"/>
    </source>
</evidence>
<reference evidence="7 8" key="1">
    <citation type="journal article" date="2013" name="J. Microbiol.">
        <title>Mucilaginibacter ginsenosidivorax sp. nov., with ginsenoside converting activity isolated from sediment.</title>
        <authorList>
            <person name="Kim J.K."/>
            <person name="Choi T.E."/>
            <person name="Liu Q.M."/>
            <person name="Park H.Y."/>
            <person name="Yi T.H."/>
            <person name="Yoon M.H."/>
            <person name="Kim S.C."/>
            <person name="Im W.T."/>
        </authorList>
    </citation>
    <scope>NUCLEOTIDE SEQUENCE [LARGE SCALE GENOMIC DNA]</scope>
    <source>
        <strain evidence="7 8">KHI28</strain>
    </source>
</reference>
<dbReference type="AlphaFoldDB" id="A0A5B8VWN6"/>
<evidence type="ECO:0000313" key="7">
    <source>
        <dbReference type="EMBL" id="QEC74846.1"/>
    </source>
</evidence>
<comment type="subcellular location">
    <subcellularLocation>
        <location evidence="1">Cell outer membrane</location>
    </subcellularLocation>
</comment>
<dbReference type="Pfam" id="PF14905">
    <property type="entry name" value="OMP_b-brl_3"/>
    <property type="match status" value="1"/>
</dbReference>
<dbReference type="SUPFAM" id="SSF56935">
    <property type="entry name" value="Porins"/>
    <property type="match status" value="1"/>
</dbReference>
<proteinExistence type="predicted"/>
<keyword evidence="2" id="KW-0472">Membrane</keyword>
<evidence type="ECO:0000256" key="2">
    <source>
        <dbReference type="ARBA" id="ARBA00023136"/>
    </source>
</evidence>
<dbReference type="RefSeq" id="WP_147052005.1">
    <property type="nucleotide sequence ID" value="NZ_CP042437.1"/>
</dbReference>
<dbReference type="Pfam" id="PF07715">
    <property type="entry name" value="Plug"/>
    <property type="match status" value="1"/>
</dbReference>
<dbReference type="PANTHER" id="PTHR40980">
    <property type="entry name" value="PLUG DOMAIN-CONTAINING PROTEIN"/>
    <property type="match status" value="1"/>
</dbReference>
<protein>
    <submittedName>
        <fullName evidence="7">TonB-dependent receptor</fullName>
    </submittedName>
</protein>
<keyword evidence="4" id="KW-0732">Signal</keyword>
<gene>
    <name evidence="7" type="ORF">FSB76_02390</name>
</gene>
<dbReference type="GO" id="GO:0009279">
    <property type="term" value="C:cell outer membrane"/>
    <property type="evidence" value="ECO:0007669"/>
    <property type="project" value="UniProtKB-SubCell"/>
</dbReference>
<dbReference type="SUPFAM" id="SSF49464">
    <property type="entry name" value="Carboxypeptidase regulatory domain-like"/>
    <property type="match status" value="1"/>
</dbReference>
<dbReference type="Gene3D" id="2.40.170.20">
    <property type="entry name" value="TonB-dependent receptor, beta-barrel domain"/>
    <property type="match status" value="1"/>
</dbReference>
<dbReference type="Pfam" id="PF13620">
    <property type="entry name" value="CarboxypepD_reg"/>
    <property type="match status" value="1"/>
</dbReference>
<dbReference type="Gene3D" id="2.170.130.10">
    <property type="entry name" value="TonB-dependent receptor, plug domain"/>
    <property type="match status" value="1"/>
</dbReference>
<dbReference type="EMBL" id="CP042437">
    <property type="protein sequence ID" value="QEC74846.1"/>
    <property type="molecule type" value="Genomic_DNA"/>
</dbReference>
<keyword evidence="3" id="KW-0998">Cell outer membrane</keyword>
<dbReference type="InterPro" id="IPR012910">
    <property type="entry name" value="Plug_dom"/>
</dbReference>
<evidence type="ECO:0000313" key="8">
    <source>
        <dbReference type="Proteomes" id="UP000321362"/>
    </source>
</evidence>
<dbReference type="OrthoDB" id="606851at2"/>
<evidence type="ECO:0000259" key="5">
    <source>
        <dbReference type="Pfam" id="PF07715"/>
    </source>
</evidence>
<dbReference type="Gene3D" id="2.60.40.1120">
    <property type="entry name" value="Carboxypeptidase-like, regulatory domain"/>
    <property type="match status" value="1"/>
</dbReference>
<keyword evidence="7" id="KW-0675">Receptor</keyword>
<dbReference type="Proteomes" id="UP000321362">
    <property type="component" value="Chromosome"/>
</dbReference>
<name>A0A5B8VWN6_9SPHI</name>
<keyword evidence="8" id="KW-1185">Reference proteome</keyword>
<evidence type="ECO:0000256" key="1">
    <source>
        <dbReference type="ARBA" id="ARBA00004442"/>
    </source>
</evidence>
<evidence type="ECO:0000256" key="3">
    <source>
        <dbReference type="ARBA" id="ARBA00023237"/>
    </source>
</evidence>
<dbReference type="InterPro" id="IPR037066">
    <property type="entry name" value="Plug_dom_sf"/>
</dbReference>
<feature type="chain" id="PRO_5023008577" evidence="4">
    <location>
        <begin position="23"/>
        <end position="812"/>
    </location>
</feature>
<feature type="domain" description="TonB-dependent receptor plug" evidence="5">
    <location>
        <begin position="131"/>
        <end position="223"/>
    </location>
</feature>
<feature type="domain" description="Outer membrane protein beta-barrel" evidence="6">
    <location>
        <begin position="381"/>
        <end position="786"/>
    </location>
</feature>
<accession>A0A5B8VWN6</accession>